<proteinExistence type="predicted"/>
<sequence>MRSLNLVPDTVNDKDRDLGAVLELLHRGEDAFTTVRATYRIWRHDERLAAAFHADIEEQKSRGASIATVSSRRSGPPAPAEHEEILRIWCHGDRIRQEHESGDWRDGAYGVRRGDLWWSWNSHLGTLSNQDDPKLGSGIGKEVSVMLDPTPLLSAMNFAAIGRSTIAGRATLTADATARPPDSRTGLRSLGLHQLGTGADHYTLEIDLE</sequence>
<accession>A0A0E4CRH7</accession>
<dbReference type="EMBL" id="CTEE01000003">
    <property type="protein sequence ID" value="CQD24646.1"/>
    <property type="molecule type" value="Genomic_DNA"/>
</dbReference>
<protein>
    <submittedName>
        <fullName evidence="1">Uncharacterized protein</fullName>
    </submittedName>
</protein>
<dbReference type="STRING" id="141349.BN1232_06306"/>
<gene>
    <name evidence="1" type="ORF">BN1232_06306</name>
</gene>
<dbReference type="AlphaFoldDB" id="A0A0E4CRH7"/>
<name>A0A0E4CRH7_MYCLN</name>
<evidence type="ECO:0000313" key="1">
    <source>
        <dbReference type="EMBL" id="CQD24646.1"/>
    </source>
</evidence>
<organism evidence="1 2">
    <name type="scientific">Mycobacterium lentiflavum</name>
    <dbReference type="NCBI Taxonomy" id="141349"/>
    <lineage>
        <taxon>Bacteria</taxon>
        <taxon>Bacillati</taxon>
        <taxon>Actinomycetota</taxon>
        <taxon>Actinomycetes</taxon>
        <taxon>Mycobacteriales</taxon>
        <taxon>Mycobacteriaceae</taxon>
        <taxon>Mycobacterium</taxon>
        <taxon>Mycobacterium simiae complex</taxon>
    </lineage>
</organism>
<dbReference type="Proteomes" id="UP000199251">
    <property type="component" value="Unassembled WGS sequence"/>
</dbReference>
<reference evidence="1 2" key="1">
    <citation type="submission" date="2015-03" db="EMBL/GenBank/DDBJ databases">
        <authorList>
            <person name="Urmite Genomes"/>
        </authorList>
    </citation>
    <scope>NUCLEOTIDE SEQUENCE [LARGE SCALE GENOMIC DNA]</scope>
    <source>
        <strain evidence="1 2">CSUR P1491</strain>
    </source>
</reference>
<evidence type="ECO:0000313" key="2">
    <source>
        <dbReference type="Proteomes" id="UP000199251"/>
    </source>
</evidence>